<keyword evidence="2" id="KW-1133">Transmembrane helix</keyword>
<keyword evidence="1" id="KW-0479">Metal-binding</keyword>
<dbReference type="InterPro" id="IPR036681">
    <property type="entry name" value="PgpA-like_sf"/>
</dbReference>
<dbReference type="GO" id="GO:0005886">
    <property type="term" value="C:plasma membrane"/>
    <property type="evidence" value="ECO:0007669"/>
    <property type="project" value="UniProtKB-SubCell"/>
</dbReference>
<dbReference type="GO" id="GO:0008962">
    <property type="term" value="F:phosphatidylglycerophosphatase activity"/>
    <property type="evidence" value="ECO:0007669"/>
    <property type="project" value="UniProtKB-EC"/>
</dbReference>
<feature type="transmembrane region" description="Helical" evidence="2">
    <location>
        <begin position="48"/>
        <end position="69"/>
    </location>
</feature>
<feature type="transmembrane region" description="Helical" evidence="2">
    <location>
        <begin position="90"/>
        <end position="116"/>
    </location>
</feature>
<evidence type="ECO:0000313" key="4">
    <source>
        <dbReference type="EMBL" id="KXI29380.1"/>
    </source>
</evidence>
<dbReference type="PANTHER" id="PTHR36305">
    <property type="entry name" value="PHOSPHATIDYLGLYCEROPHOSPHATASE A"/>
    <property type="match status" value="1"/>
</dbReference>
<protein>
    <recommendedName>
        <fullName evidence="1">Phosphatidylglycerophosphatase A</fullName>
        <ecNumber evidence="1">3.1.3.27</ecNumber>
    </recommendedName>
    <alternativeName>
        <fullName evidence="1">Phosphatidylglycerolphosphate phosphatase A</fullName>
    </alternativeName>
</protein>
<dbReference type="GO" id="GO:0046872">
    <property type="term" value="F:metal ion binding"/>
    <property type="evidence" value="ECO:0007669"/>
    <property type="project" value="UniProtKB-KW"/>
</dbReference>
<evidence type="ECO:0000256" key="1">
    <source>
        <dbReference type="PIRNR" id="PIRNR006162"/>
    </source>
</evidence>
<comment type="pathway">
    <text evidence="1">Phospholipid metabolism; phosphatidylglycerol biosynthesis; phosphatidylglycerol from CDP-diacylglycerol: step 2/2.</text>
</comment>
<evidence type="ECO:0000256" key="2">
    <source>
        <dbReference type="SAM" id="Phobius"/>
    </source>
</evidence>
<dbReference type="EC" id="3.1.3.27" evidence="1"/>
<keyword evidence="1 2" id="KW-0472">Membrane</keyword>
<accession>A0A136A2L4</accession>
<name>A0A136A2L4_9ALTE</name>
<keyword evidence="1" id="KW-0460">Magnesium</keyword>
<keyword evidence="1" id="KW-1208">Phospholipid metabolism</keyword>
<feature type="domain" description="YutG/PgpA" evidence="3">
    <location>
        <begin position="18"/>
        <end position="155"/>
    </location>
</feature>
<comment type="caution">
    <text evidence="4">The sequence shown here is derived from an EMBL/GenBank/DDBJ whole genome shotgun (WGS) entry which is preliminary data.</text>
</comment>
<keyword evidence="1" id="KW-0443">Lipid metabolism</keyword>
<evidence type="ECO:0000259" key="3">
    <source>
        <dbReference type="Pfam" id="PF04608"/>
    </source>
</evidence>
<keyword evidence="1" id="KW-1003">Cell membrane</keyword>
<dbReference type="InterPro" id="IPR007686">
    <property type="entry name" value="YutG/PgpA"/>
</dbReference>
<dbReference type="RefSeq" id="WP_068376746.1">
    <property type="nucleotide sequence ID" value="NZ_LSNE01000005.1"/>
</dbReference>
<keyword evidence="5" id="KW-1185">Reference proteome</keyword>
<keyword evidence="1" id="KW-0997">Cell inner membrane</keyword>
<comment type="catalytic activity">
    <reaction evidence="1">
        <text>a 1,2-diacyl-sn-glycero-3-phospho-(1'-sn-glycero-3'-phosphate) + H2O = a 1,2-diacyl-sn-glycero-3-phospho-(1'-sn-glycerol) + phosphate</text>
        <dbReference type="Rhea" id="RHEA:33751"/>
        <dbReference type="ChEBI" id="CHEBI:15377"/>
        <dbReference type="ChEBI" id="CHEBI:43474"/>
        <dbReference type="ChEBI" id="CHEBI:60110"/>
        <dbReference type="ChEBI" id="CHEBI:64716"/>
        <dbReference type="EC" id="3.1.3.27"/>
    </reaction>
</comment>
<sequence length="162" mass="18051">MRPELRQRISLKNPLHFLALGFGSGLAPKAPGTFGTLAALPLVYLCSVYLPFSFYLLLTVLFSIVGIWICGKTADDMQVHDDSSIVWDEVVGMLITMIAVPLNWQTLLVGFVLFRFFDIVKPWPISYLDKHVHGGFGIMADDILAGMFALACMHIGLYLSWI</sequence>
<comment type="function">
    <text evidence="1">Lipid phosphatase which dephosphorylates phosphatidylglycerophosphate (PGP) to phosphatidylglycerol (PG).</text>
</comment>
<keyword evidence="1 2" id="KW-0812">Transmembrane</keyword>
<reference evidence="5" key="1">
    <citation type="submission" date="2016-02" db="EMBL/GenBank/DDBJ databases">
        <authorList>
            <person name="Schultz-Johansen M."/>
            <person name="Glaring M.A."/>
            <person name="Bech P.K."/>
            <person name="Stougaard P."/>
        </authorList>
    </citation>
    <scope>NUCLEOTIDE SEQUENCE [LARGE SCALE GENOMIC DNA]</scope>
    <source>
        <strain evidence="5">S66</strain>
    </source>
</reference>
<organism evidence="4 5">
    <name type="scientific">Paraglaciecola hydrolytica</name>
    <dbReference type="NCBI Taxonomy" id="1799789"/>
    <lineage>
        <taxon>Bacteria</taxon>
        <taxon>Pseudomonadati</taxon>
        <taxon>Pseudomonadota</taxon>
        <taxon>Gammaproteobacteria</taxon>
        <taxon>Alteromonadales</taxon>
        <taxon>Alteromonadaceae</taxon>
        <taxon>Paraglaciecola</taxon>
    </lineage>
</organism>
<dbReference type="EMBL" id="LSNE01000005">
    <property type="protein sequence ID" value="KXI29380.1"/>
    <property type="molecule type" value="Genomic_DNA"/>
</dbReference>
<dbReference type="UniPathway" id="UPA00084">
    <property type="reaction ID" value="UER00504"/>
</dbReference>
<proteinExistence type="predicted"/>
<dbReference type="Proteomes" id="UP000070299">
    <property type="component" value="Unassembled WGS sequence"/>
</dbReference>
<dbReference type="CDD" id="cd06971">
    <property type="entry name" value="PgpA"/>
    <property type="match status" value="1"/>
</dbReference>
<dbReference type="Pfam" id="PF04608">
    <property type="entry name" value="PgpA"/>
    <property type="match status" value="1"/>
</dbReference>
<feature type="transmembrane region" description="Helical" evidence="2">
    <location>
        <begin position="136"/>
        <end position="159"/>
    </location>
</feature>
<dbReference type="PIRSF" id="PIRSF006162">
    <property type="entry name" value="PgpA"/>
    <property type="match status" value="1"/>
</dbReference>
<dbReference type="GO" id="GO:0009395">
    <property type="term" value="P:phospholipid catabolic process"/>
    <property type="evidence" value="ECO:0007669"/>
    <property type="project" value="UniProtKB-KW"/>
</dbReference>
<comment type="subcellular location">
    <subcellularLocation>
        <location evidence="1">Cell inner membrane</location>
        <topology evidence="1">Multi-pass membrane protein</topology>
    </subcellularLocation>
</comment>
<dbReference type="SUPFAM" id="SSF101307">
    <property type="entry name" value="YutG-like"/>
    <property type="match status" value="1"/>
</dbReference>
<comment type="cofactor">
    <cofactor evidence="1">
        <name>Mg(2+)</name>
        <dbReference type="ChEBI" id="CHEBI:18420"/>
    </cofactor>
</comment>
<dbReference type="PANTHER" id="PTHR36305:SF1">
    <property type="entry name" value="PHOSPHATIDYLGLYCEROPHOSPHATASE A"/>
    <property type="match status" value="1"/>
</dbReference>
<dbReference type="GO" id="GO:0006655">
    <property type="term" value="P:phosphatidylglycerol biosynthetic process"/>
    <property type="evidence" value="ECO:0007669"/>
    <property type="project" value="UniProtKB-UniPathway"/>
</dbReference>
<dbReference type="OrthoDB" id="9804091at2"/>
<evidence type="ECO:0000313" key="5">
    <source>
        <dbReference type="Proteomes" id="UP000070299"/>
    </source>
</evidence>
<dbReference type="InterPro" id="IPR026037">
    <property type="entry name" value="PgpA"/>
</dbReference>
<keyword evidence="1" id="KW-0595">Phospholipid degradation</keyword>
<dbReference type="STRING" id="1799789.AX660_14695"/>
<dbReference type="AlphaFoldDB" id="A0A136A2L4"/>
<gene>
    <name evidence="4" type="ORF">AX660_14695</name>
</gene>
<keyword evidence="1" id="KW-0378">Hydrolase</keyword>
<keyword evidence="1" id="KW-0442">Lipid degradation</keyword>